<evidence type="ECO:0000256" key="1">
    <source>
        <dbReference type="ARBA" id="ARBA00022490"/>
    </source>
</evidence>
<evidence type="ECO:0000256" key="3">
    <source>
        <dbReference type="ARBA" id="ARBA00022552"/>
    </source>
</evidence>
<dbReference type="Gene3D" id="2.40.30.60">
    <property type="entry name" value="RimM"/>
    <property type="match status" value="1"/>
</dbReference>
<comment type="domain">
    <text evidence="5">The PRC barrel domain binds ribosomal protein uS19.</text>
</comment>
<sequence length="175" mass="19046">MLVVGKILRPHGIRGELVVEVRTDEPEERFVVGSTFDVGPTEEKLGSPVGAKLTIETVRWHQGRPLIFFAEVPDRNVAEELRGLLLWVDSGDIAAPVDPDEFHDHQLVGLDVITVAGDKIGVVARIDHAPASDMLVVRKEDRTMALVPFVRAIVPTVDVAGGRVVIDPPDGLLDL</sequence>
<keyword evidence="3 5" id="KW-0698">rRNA processing</keyword>
<evidence type="ECO:0000259" key="7">
    <source>
        <dbReference type="Pfam" id="PF24986"/>
    </source>
</evidence>
<feature type="domain" description="Ribosome maturation factor RimM PRC barrel" evidence="7">
    <location>
        <begin position="105"/>
        <end position="172"/>
    </location>
</feature>
<dbReference type="NCBIfam" id="TIGR02273">
    <property type="entry name" value="16S_RimM"/>
    <property type="match status" value="1"/>
</dbReference>
<evidence type="ECO:0000259" key="6">
    <source>
        <dbReference type="Pfam" id="PF01782"/>
    </source>
</evidence>
<dbReference type="InterPro" id="IPR036976">
    <property type="entry name" value="RimM_N_sf"/>
</dbReference>
<evidence type="ECO:0000256" key="2">
    <source>
        <dbReference type="ARBA" id="ARBA00022517"/>
    </source>
</evidence>
<comment type="caution">
    <text evidence="8">The sequence shown here is derived from an EMBL/GenBank/DDBJ whole genome shotgun (WGS) entry which is preliminary data.</text>
</comment>
<proteinExistence type="inferred from homology"/>
<dbReference type="Pfam" id="PF24986">
    <property type="entry name" value="PRC_RimM"/>
    <property type="match status" value="1"/>
</dbReference>
<dbReference type="SUPFAM" id="SSF50447">
    <property type="entry name" value="Translation proteins"/>
    <property type="match status" value="1"/>
</dbReference>
<keyword evidence="4 5" id="KW-0143">Chaperone</keyword>
<keyword evidence="9" id="KW-1185">Reference proteome</keyword>
<dbReference type="Proteomes" id="UP001595816">
    <property type="component" value="Unassembled WGS sequence"/>
</dbReference>
<dbReference type="Pfam" id="PF01782">
    <property type="entry name" value="RimM"/>
    <property type="match status" value="1"/>
</dbReference>
<comment type="function">
    <text evidence="5">An accessory protein needed during the final step in the assembly of 30S ribosomal subunit, possibly for assembly of the head region. Essential for efficient processing of 16S rRNA. May be needed both before and after RbfA during the maturation of 16S rRNA. It has affinity for free ribosomal 30S subunits but not for 70S ribosomes.</text>
</comment>
<dbReference type="InterPro" id="IPR011961">
    <property type="entry name" value="RimM"/>
</dbReference>
<dbReference type="EMBL" id="JBHSAY010000005">
    <property type="protein sequence ID" value="MFC4130884.1"/>
    <property type="molecule type" value="Genomic_DNA"/>
</dbReference>
<dbReference type="InterPro" id="IPR056792">
    <property type="entry name" value="PRC_RimM"/>
</dbReference>
<comment type="subcellular location">
    <subcellularLocation>
        <location evidence="5">Cytoplasm</location>
    </subcellularLocation>
</comment>
<evidence type="ECO:0000256" key="4">
    <source>
        <dbReference type="ARBA" id="ARBA00023186"/>
    </source>
</evidence>
<evidence type="ECO:0000256" key="5">
    <source>
        <dbReference type="HAMAP-Rule" id="MF_00014"/>
    </source>
</evidence>
<comment type="subunit">
    <text evidence="5">Binds ribosomal protein uS19.</text>
</comment>
<name>A0ABV8LKT3_9ACTN</name>
<dbReference type="InterPro" id="IPR002676">
    <property type="entry name" value="RimM_N"/>
</dbReference>
<reference evidence="9" key="1">
    <citation type="journal article" date="2019" name="Int. J. Syst. Evol. Microbiol.">
        <title>The Global Catalogue of Microorganisms (GCM) 10K type strain sequencing project: providing services to taxonomists for standard genome sequencing and annotation.</title>
        <authorList>
            <consortium name="The Broad Institute Genomics Platform"/>
            <consortium name="The Broad Institute Genome Sequencing Center for Infectious Disease"/>
            <person name="Wu L."/>
            <person name="Ma J."/>
        </authorList>
    </citation>
    <scope>NUCLEOTIDE SEQUENCE [LARGE SCALE GENOMIC DNA]</scope>
    <source>
        <strain evidence="9">CGMCC 4.7289</strain>
    </source>
</reference>
<comment type="similarity">
    <text evidence="5">Belongs to the RimM family.</text>
</comment>
<protein>
    <recommendedName>
        <fullName evidence="5">Ribosome maturation factor RimM</fullName>
    </recommendedName>
</protein>
<keyword evidence="1 5" id="KW-0963">Cytoplasm</keyword>
<dbReference type="PANTHER" id="PTHR33692">
    <property type="entry name" value="RIBOSOME MATURATION FACTOR RIMM"/>
    <property type="match status" value="1"/>
</dbReference>
<keyword evidence="2 5" id="KW-0690">Ribosome biogenesis</keyword>
<evidence type="ECO:0000313" key="9">
    <source>
        <dbReference type="Proteomes" id="UP001595816"/>
    </source>
</evidence>
<dbReference type="PANTHER" id="PTHR33692:SF1">
    <property type="entry name" value="RIBOSOME MATURATION FACTOR RIMM"/>
    <property type="match status" value="1"/>
</dbReference>
<organism evidence="8 9">
    <name type="scientific">Hamadaea flava</name>
    <dbReference type="NCBI Taxonomy" id="1742688"/>
    <lineage>
        <taxon>Bacteria</taxon>
        <taxon>Bacillati</taxon>
        <taxon>Actinomycetota</taxon>
        <taxon>Actinomycetes</taxon>
        <taxon>Micromonosporales</taxon>
        <taxon>Micromonosporaceae</taxon>
        <taxon>Hamadaea</taxon>
    </lineage>
</organism>
<dbReference type="InterPro" id="IPR009000">
    <property type="entry name" value="Transl_B-barrel_sf"/>
</dbReference>
<dbReference type="InterPro" id="IPR011033">
    <property type="entry name" value="PRC_barrel-like_sf"/>
</dbReference>
<feature type="domain" description="RimM N-terminal" evidence="6">
    <location>
        <begin position="3"/>
        <end position="90"/>
    </location>
</feature>
<gene>
    <name evidence="5 8" type="primary">rimM</name>
    <name evidence="8" type="ORF">ACFOZ4_09750</name>
</gene>
<accession>A0ABV8LKT3</accession>
<evidence type="ECO:0000313" key="8">
    <source>
        <dbReference type="EMBL" id="MFC4130884.1"/>
    </source>
</evidence>
<dbReference type="Gene3D" id="2.30.30.240">
    <property type="entry name" value="PRC-barrel domain"/>
    <property type="match status" value="1"/>
</dbReference>
<dbReference type="HAMAP" id="MF_00014">
    <property type="entry name" value="Ribosome_mat_RimM"/>
    <property type="match status" value="1"/>
</dbReference>
<dbReference type="SUPFAM" id="SSF50346">
    <property type="entry name" value="PRC-barrel domain"/>
    <property type="match status" value="1"/>
</dbReference>
<dbReference type="RefSeq" id="WP_253763663.1">
    <property type="nucleotide sequence ID" value="NZ_JAMZDZ010000001.1"/>
</dbReference>